<feature type="region of interest" description="Disordered" evidence="1">
    <location>
        <begin position="1"/>
        <end position="30"/>
    </location>
</feature>
<dbReference type="OrthoDB" id="3673924at2"/>
<gene>
    <name evidence="3" type="ORF">AWU67_14780</name>
</gene>
<dbReference type="GO" id="GO:0046677">
    <property type="term" value="P:response to antibiotic"/>
    <property type="evidence" value="ECO:0007669"/>
    <property type="project" value="InterPro"/>
</dbReference>
<dbReference type="Pfam" id="PF13354">
    <property type="entry name" value="Beta-lactamase2"/>
    <property type="match status" value="1"/>
</dbReference>
<sequence>MTSPAPHSERRVRQAALDRGRHQGGEPNENFGRGFSALADLAVNGVQLTAHASDLATGRVLFSVDDHVSMPTAGIGKVLLLIEVAAQLSDPEFEPAMAGGLAILDRFAGDAVGAEGLWQHLQAPALPVADLAALVGASGDNLASNVLLRVIGLEAVRTRGESLGLSRTALLDIVRDNRGPDDAPQLSVGSAGELAWLFTALARGEVVSPEVSQRVVGWLSLHADLSMVANAFGLVPLAHRESDHGLLLVNMTGTAPGVRSEVGVLRGPRAGVSYMVSMQFADTALSARLEVLDGMRQVGVDLLEYVH</sequence>
<dbReference type="PANTHER" id="PTHR35333:SF3">
    <property type="entry name" value="BETA-LACTAMASE-TYPE TRANSPEPTIDASE FOLD CONTAINING PROTEIN"/>
    <property type="match status" value="1"/>
</dbReference>
<dbReference type="Proteomes" id="UP000058305">
    <property type="component" value="Chromosome"/>
</dbReference>
<evidence type="ECO:0000313" key="4">
    <source>
        <dbReference type="Proteomes" id="UP000058305"/>
    </source>
</evidence>
<protein>
    <submittedName>
        <fullName evidence="3">Serine hydrolase</fullName>
    </submittedName>
</protein>
<feature type="domain" description="Beta-lactamase class A catalytic" evidence="2">
    <location>
        <begin position="51"/>
        <end position="278"/>
    </location>
</feature>
<dbReference type="InterPro" id="IPR012338">
    <property type="entry name" value="Beta-lactam/transpept-like"/>
</dbReference>
<dbReference type="GO" id="GO:0030655">
    <property type="term" value="P:beta-lactam antibiotic catabolic process"/>
    <property type="evidence" value="ECO:0007669"/>
    <property type="project" value="InterPro"/>
</dbReference>
<dbReference type="InterPro" id="IPR000871">
    <property type="entry name" value="Beta-lactam_class-A"/>
</dbReference>
<dbReference type="PANTHER" id="PTHR35333">
    <property type="entry name" value="BETA-LACTAMASE"/>
    <property type="match status" value="1"/>
</dbReference>
<dbReference type="EMBL" id="CP014145">
    <property type="protein sequence ID" value="AMB59916.1"/>
    <property type="molecule type" value="Genomic_DNA"/>
</dbReference>
<feature type="compositionally biased region" description="Basic and acidic residues" evidence="1">
    <location>
        <begin position="7"/>
        <end position="24"/>
    </location>
</feature>
<dbReference type="GO" id="GO:0008800">
    <property type="term" value="F:beta-lactamase activity"/>
    <property type="evidence" value="ECO:0007669"/>
    <property type="project" value="InterPro"/>
</dbReference>
<dbReference type="SUPFAM" id="SSF56601">
    <property type="entry name" value="beta-lactamase/transpeptidase-like"/>
    <property type="match status" value="1"/>
</dbReference>
<dbReference type="Gene3D" id="3.40.710.10">
    <property type="entry name" value="DD-peptidase/beta-lactamase superfamily"/>
    <property type="match status" value="1"/>
</dbReference>
<keyword evidence="4" id="KW-1185">Reference proteome</keyword>
<evidence type="ECO:0000259" key="2">
    <source>
        <dbReference type="Pfam" id="PF13354"/>
    </source>
</evidence>
<reference evidence="3 4" key="1">
    <citation type="journal article" date="2016" name="J. Biotechnol.">
        <title>First complete genome sequence of a species in the genus Microterricola, an extremophilic cold active enzyme producing bacterial strain ERGS5:02 isolated from Sikkim Himalaya.</title>
        <authorList>
            <person name="Himanshu"/>
            <person name="Swarnkar M.K."/>
            <person name="Singh D."/>
            <person name="Kumar R."/>
        </authorList>
    </citation>
    <scope>NUCLEOTIDE SEQUENCE [LARGE SCALE GENOMIC DNA]</scope>
    <source>
        <strain evidence="3 4">ERGS5:02</strain>
    </source>
</reference>
<evidence type="ECO:0000313" key="3">
    <source>
        <dbReference type="EMBL" id="AMB59916.1"/>
    </source>
</evidence>
<dbReference type="AlphaFoldDB" id="A0A0Y0QCQ1"/>
<keyword evidence="3" id="KW-0378">Hydrolase</keyword>
<accession>A0A0Y0QCQ1</accession>
<proteinExistence type="predicted"/>
<dbReference type="KEGG" id="mvd:AWU67_14780"/>
<name>A0A0Y0QCQ1_9MICO</name>
<reference evidence="4" key="2">
    <citation type="submission" date="2016-01" db="EMBL/GenBank/DDBJ databases">
        <title>First complete genome sequence of a species in the genus Microterricola, an extremophilic cold active enzyme producing strain ERGS5:02 isolated from Sikkim Himalaya.</title>
        <authorList>
            <person name="Kumar R."/>
            <person name="Singh D."/>
            <person name="Swarnkar M.K."/>
        </authorList>
    </citation>
    <scope>NUCLEOTIDE SEQUENCE [LARGE SCALE GENOMIC DNA]</scope>
    <source>
        <strain evidence="4">ERGS5:02</strain>
    </source>
</reference>
<organism evidence="3 4">
    <name type="scientific">Microterricola viridarii</name>
    <dbReference type="NCBI Taxonomy" id="412690"/>
    <lineage>
        <taxon>Bacteria</taxon>
        <taxon>Bacillati</taxon>
        <taxon>Actinomycetota</taxon>
        <taxon>Actinomycetes</taxon>
        <taxon>Micrococcales</taxon>
        <taxon>Microbacteriaceae</taxon>
        <taxon>Microterricola</taxon>
    </lineage>
</organism>
<dbReference type="RefSeq" id="WP_067230762.1">
    <property type="nucleotide sequence ID" value="NZ_CP014145.1"/>
</dbReference>
<evidence type="ECO:0000256" key="1">
    <source>
        <dbReference type="SAM" id="MobiDB-lite"/>
    </source>
</evidence>
<dbReference type="InterPro" id="IPR045155">
    <property type="entry name" value="Beta-lactam_cat"/>
</dbReference>